<dbReference type="RefSeq" id="WP_370739626.1">
    <property type="nucleotide sequence ID" value="NZ_FXXP01000001.1"/>
</dbReference>
<evidence type="ECO:0000313" key="2">
    <source>
        <dbReference type="EMBL" id="SMX27894.1"/>
    </source>
</evidence>
<dbReference type="EMBL" id="FXXP01000001">
    <property type="protein sequence ID" value="SMX27894.1"/>
    <property type="molecule type" value="Genomic_DNA"/>
</dbReference>
<gene>
    <name evidence="2" type="ORF">TRP8649_02005</name>
</gene>
<keyword evidence="3" id="KW-1185">Reference proteome</keyword>
<evidence type="ECO:0000259" key="1">
    <source>
        <dbReference type="Pfam" id="PF06568"/>
    </source>
</evidence>
<accession>A0A238JCF7</accession>
<reference evidence="3" key="1">
    <citation type="submission" date="2017-05" db="EMBL/GenBank/DDBJ databases">
        <authorList>
            <person name="Rodrigo-Torres L."/>
            <person name="Arahal R. D."/>
            <person name="Lucena T."/>
        </authorList>
    </citation>
    <scope>NUCLEOTIDE SEQUENCE [LARGE SCALE GENOMIC DNA]</scope>
    <source>
        <strain evidence="3">CECT 8649</strain>
    </source>
</reference>
<sequence length="87" mass="9855">MFNATKHYSHKGTMKMAYATHTDTAAQSGLGARVSTLLIDIRARLARRKVYRQTLTELQTLSNRELADLGLNRSIIRRVAYQAAYEV</sequence>
<name>A0A238JCF7_9RHOB</name>
<dbReference type="Proteomes" id="UP000225972">
    <property type="component" value="Unassembled WGS sequence"/>
</dbReference>
<protein>
    <recommendedName>
        <fullName evidence="1">YjiS-like domain-containing protein</fullName>
    </recommendedName>
</protein>
<dbReference type="Pfam" id="PF06568">
    <property type="entry name" value="YjiS-like"/>
    <property type="match status" value="1"/>
</dbReference>
<organism evidence="2 3">
    <name type="scientific">Pelagimonas phthalicica</name>
    <dbReference type="NCBI Taxonomy" id="1037362"/>
    <lineage>
        <taxon>Bacteria</taxon>
        <taxon>Pseudomonadati</taxon>
        <taxon>Pseudomonadota</taxon>
        <taxon>Alphaproteobacteria</taxon>
        <taxon>Rhodobacterales</taxon>
        <taxon>Roseobacteraceae</taxon>
        <taxon>Pelagimonas</taxon>
    </lineage>
</organism>
<dbReference type="InterPro" id="IPR009506">
    <property type="entry name" value="YjiS-like"/>
</dbReference>
<evidence type="ECO:0000313" key="3">
    <source>
        <dbReference type="Proteomes" id="UP000225972"/>
    </source>
</evidence>
<feature type="domain" description="YjiS-like" evidence="1">
    <location>
        <begin position="41"/>
        <end position="74"/>
    </location>
</feature>
<proteinExistence type="predicted"/>
<dbReference type="AlphaFoldDB" id="A0A238JCF7"/>